<dbReference type="EMBL" id="BAAAWD010000006">
    <property type="protein sequence ID" value="GAA2999536.1"/>
    <property type="molecule type" value="Genomic_DNA"/>
</dbReference>
<feature type="domain" description="Zinc finger CGNR" evidence="1">
    <location>
        <begin position="130"/>
        <end position="170"/>
    </location>
</feature>
<dbReference type="Pfam" id="PF07336">
    <property type="entry name" value="ABATE"/>
    <property type="match status" value="1"/>
</dbReference>
<gene>
    <name evidence="2" type="ORF">GCM10017559_20400</name>
</gene>
<evidence type="ECO:0000313" key="2">
    <source>
        <dbReference type="EMBL" id="GAA2999536.1"/>
    </source>
</evidence>
<evidence type="ECO:0000313" key="3">
    <source>
        <dbReference type="Proteomes" id="UP001499930"/>
    </source>
</evidence>
<accession>A0ABN3XVA4</accession>
<organism evidence="2 3">
    <name type="scientific">Streptosporangium longisporum</name>
    <dbReference type="NCBI Taxonomy" id="46187"/>
    <lineage>
        <taxon>Bacteria</taxon>
        <taxon>Bacillati</taxon>
        <taxon>Actinomycetota</taxon>
        <taxon>Actinomycetes</taxon>
        <taxon>Streptosporangiales</taxon>
        <taxon>Streptosporangiaceae</taxon>
        <taxon>Streptosporangium</taxon>
    </lineage>
</organism>
<evidence type="ECO:0000259" key="1">
    <source>
        <dbReference type="Pfam" id="PF11706"/>
    </source>
</evidence>
<dbReference type="Pfam" id="PF11706">
    <property type="entry name" value="zf-CGNR"/>
    <property type="match status" value="1"/>
</dbReference>
<dbReference type="Proteomes" id="UP001499930">
    <property type="component" value="Unassembled WGS sequence"/>
</dbReference>
<dbReference type="PANTHER" id="PTHR35525:SF3">
    <property type="entry name" value="BLL6575 PROTEIN"/>
    <property type="match status" value="1"/>
</dbReference>
<keyword evidence="3" id="KW-1185">Reference proteome</keyword>
<dbReference type="SUPFAM" id="SSF160904">
    <property type="entry name" value="Jann2411-like"/>
    <property type="match status" value="1"/>
</dbReference>
<reference evidence="2 3" key="1">
    <citation type="journal article" date="2019" name="Int. J. Syst. Evol. Microbiol.">
        <title>The Global Catalogue of Microorganisms (GCM) 10K type strain sequencing project: providing services to taxonomists for standard genome sequencing and annotation.</title>
        <authorList>
            <consortium name="The Broad Institute Genomics Platform"/>
            <consortium name="The Broad Institute Genome Sequencing Center for Infectious Disease"/>
            <person name="Wu L."/>
            <person name="Ma J."/>
        </authorList>
    </citation>
    <scope>NUCLEOTIDE SEQUENCE [LARGE SCALE GENOMIC DNA]</scope>
    <source>
        <strain evidence="2 3">JCM 3106</strain>
    </source>
</reference>
<dbReference type="InterPro" id="IPR023286">
    <property type="entry name" value="ABATE_dom_sf"/>
</dbReference>
<dbReference type="RefSeq" id="WP_344891660.1">
    <property type="nucleotide sequence ID" value="NZ_BAAAWD010000006.1"/>
</dbReference>
<dbReference type="InterPro" id="IPR021005">
    <property type="entry name" value="Znf_CGNR"/>
</dbReference>
<name>A0ABN3XVA4_9ACTN</name>
<proteinExistence type="predicted"/>
<dbReference type="PANTHER" id="PTHR35525">
    <property type="entry name" value="BLL6575 PROTEIN"/>
    <property type="match status" value="1"/>
</dbReference>
<dbReference type="Gene3D" id="1.10.3300.10">
    <property type="entry name" value="Jann2411-like domain"/>
    <property type="match status" value="1"/>
</dbReference>
<dbReference type="InterPro" id="IPR010852">
    <property type="entry name" value="ABATE"/>
</dbReference>
<protein>
    <submittedName>
        <fullName evidence="2">CGNR zinc finger domain-containing protein</fullName>
    </submittedName>
</protein>
<sequence>MILVGEPLALDLLNTRWRDGDLLEDDAPFRDWLAAQQGRLTPPEAEVDLDAVRRLRQAVQECVEHVRAGGPPPAPALRVLNEALRHAPAYRELNWPHVLVRRGGDPTARLLAELAESAVDLLAGPDIGKVRGCAGPGCRLLFLPAHPRRRWCSAALCGNRVRVARYYRRHNATADGASPE</sequence>
<comment type="caution">
    <text evidence="2">The sequence shown here is derived from an EMBL/GenBank/DDBJ whole genome shotgun (WGS) entry which is preliminary data.</text>
</comment>